<protein>
    <recommendedName>
        <fullName evidence="3">Stress-response A/B barrel domain-containing protein</fullName>
    </recommendedName>
</protein>
<evidence type="ECO:0000256" key="1">
    <source>
        <dbReference type="ARBA" id="ARBA00011738"/>
    </source>
</evidence>
<proteinExistence type="predicted"/>
<comment type="subunit">
    <text evidence="1">Homodimer.</text>
</comment>
<reference evidence="4" key="3">
    <citation type="submission" date="2018-05" db="EMBL/GenBank/DDBJ databases">
        <title>OgluRS3 (Oryza glumaepatula Reference Sequence Version 3).</title>
        <authorList>
            <person name="Zhang J."/>
            <person name="Kudrna D."/>
            <person name="Lee S."/>
            <person name="Talag J."/>
            <person name="Welchert J."/>
            <person name="Wing R.A."/>
        </authorList>
    </citation>
    <scope>NUCLEOTIDE SEQUENCE [LARGE SCALE GENOMIC DNA]</scope>
</reference>
<dbReference type="PANTHER" id="PTHR33178">
    <property type="match status" value="1"/>
</dbReference>
<dbReference type="PANTHER" id="PTHR33178:SF10">
    <property type="entry name" value="STRESS-RESPONSE A_B BARREL DOMAIN-CONTAINING PROTEIN"/>
    <property type="match status" value="1"/>
</dbReference>
<dbReference type="Pfam" id="PF07876">
    <property type="entry name" value="Dabb"/>
    <property type="match status" value="1"/>
</dbReference>
<accession>A0A0D9Y9Q1</accession>
<evidence type="ECO:0000313" key="4">
    <source>
        <dbReference type="EnsemblPlants" id="OGLUM01G20990.1"/>
    </source>
</evidence>
<reference evidence="4" key="1">
    <citation type="submission" date="2013-08" db="EMBL/GenBank/DDBJ databases">
        <title>Oryza genome evolution.</title>
        <authorList>
            <person name="Wing R.A."/>
            <person name="Panaud O."/>
            <person name="Oliveira A.C."/>
        </authorList>
    </citation>
    <scope>NUCLEOTIDE SEQUENCE</scope>
</reference>
<evidence type="ECO:0000259" key="3">
    <source>
        <dbReference type="PROSITE" id="PS51502"/>
    </source>
</evidence>
<dbReference type="Gene3D" id="3.30.70.100">
    <property type="match status" value="1"/>
</dbReference>
<dbReference type="SUPFAM" id="SSF54909">
    <property type="entry name" value="Dimeric alpha+beta barrel"/>
    <property type="match status" value="1"/>
</dbReference>
<sequence>MAPPCQAWPGVERTQEANMAGDGQGNNNGVARSPEAGETDMANGTTSGKSSVANDMSVGEASGGDSLTSIYMNVDNARKSYNLKQRGTDVSIENMHHGFTHVFECTFESTEGVKEYIEHPAHLEFAKEILLAMEKTLIIDYMPTAVNNS</sequence>
<feature type="domain" description="Stress-response A/B barrel" evidence="3">
    <location>
        <begin position="42"/>
        <end position="141"/>
    </location>
</feature>
<dbReference type="PROSITE" id="PS51502">
    <property type="entry name" value="S_R_A_B_BARREL"/>
    <property type="match status" value="1"/>
</dbReference>
<dbReference type="InterPro" id="IPR044662">
    <property type="entry name" value="HS1/DABB1-like"/>
</dbReference>
<evidence type="ECO:0000256" key="2">
    <source>
        <dbReference type="SAM" id="MobiDB-lite"/>
    </source>
</evidence>
<organism evidence="4">
    <name type="scientific">Oryza glumipatula</name>
    <dbReference type="NCBI Taxonomy" id="40148"/>
    <lineage>
        <taxon>Eukaryota</taxon>
        <taxon>Viridiplantae</taxon>
        <taxon>Streptophyta</taxon>
        <taxon>Embryophyta</taxon>
        <taxon>Tracheophyta</taxon>
        <taxon>Spermatophyta</taxon>
        <taxon>Magnoliopsida</taxon>
        <taxon>Liliopsida</taxon>
        <taxon>Poales</taxon>
        <taxon>Poaceae</taxon>
        <taxon>BOP clade</taxon>
        <taxon>Oryzoideae</taxon>
        <taxon>Oryzeae</taxon>
        <taxon>Oryzinae</taxon>
        <taxon>Oryza</taxon>
    </lineage>
</organism>
<dbReference type="STRING" id="40148.A0A0D9Y9Q1"/>
<dbReference type="Proteomes" id="UP000026961">
    <property type="component" value="Chromosome 1"/>
</dbReference>
<reference evidence="4" key="2">
    <citation type="submission" date="2015-04" db="UniProtKB">
        <authorList>
            <consortium name="EnsemblPlants"/>
        </authorList>
    </citation>
    <scope>IDENTIFICATION</scope>
</reference>
<dbReference type="Gramene" id="OGLUM01G20990.1">
    <property type="protein sequence ID" value="OGLUM01G20990.1"/>
    <property type="gene ID" value="OGLUM01G20990"/>
</dbReference>
<dbReference type="HOGENOM" id="CLU_1752563_0_0_1"/>
<evidence type="ECO:0000313" key="5">
    <source>
        <dbReference type="Proteomes" id="UP000026961"/>
    </source>
</evidence>
<dbReference type="AlphaFoldDB" id="A0A0D9Y9Q1"/>
<dbReference type="InterPro" id="IPR013097">
    <property type="entry name" value="Dabb"/>
</dbReference>
<dbReference type="InterPro" id="IPR011008">
    <property type="entry name" value="Dimeric_a/b-barrel"/>
</dbReference>
<dbReference type="GO" id="GO:0009865">
    <property type="term" value="P:pollen tube adhesion"/>
    <property type="evidence" value="ECO:0007669"/>
    <property type="project" value="TreeGrafter"/>
</dbReference>
<feature type="region of interest" description="Disordered" evidence="2">
    <location>
        <begin position="16"/>
        <end position="67"/>
    </location>
</feature>
<keyword evidence="5" id="KW-1185">Reference proteome</keyword>
<name>A0A0D9Y9Q1_9ORYZ</name>
<dbReference type="EnsemblPlants" id="OGLUM01G20990.1">
    <property type="protein sequence ID" value="OGLUM01G20990.1"/>
    <property type="gene ID" value="OGLUM01G20990"/>
</dbReference>
<feature type="compositionally biased region" description="Polar residues" evidence="2">
    <location>
        <begin position="42"/>
        <end position="54"/>
    </location>
</feature>